<evidence type="ECO:0008006" key="3">
    <source>
        <dbReference type="Google" id="ProtNLM"/>
    </source>
</evidence>
<dbReference type="OrthoDB" id="5115021at2"/>
<evidence type="ECO:0000313" key="1">
    <source>
        <dbReference type="EMBL" id="AYG00025.1"/>
    </source>
</evidence>
<protein>
    <recommendedName>
        <fullName evidence="3">DUF1837 domain-containing protein</fullName>
    </recommendedName>
</protein>
<sequence>MANLLHNQQQGTNKANAHIIIVDIEDFSDEEKQYITKKLVEICKGASSSFPSSTVAKKLLEQFKKATDKNKNGLSAEFLQAIILRNQGFSQKYLFSNLEENSAKKAFDGFYIFNGDSWILESKSAFTQTSHQNKHKTTIDRSYKGIADMISGNTPNDPWENAANHVQIADNANKSLLKKLEELSIDYMNNKFQKIDDWRIIVGSTVVADDISLIEKDIEAIQKYITNHQAKEELIVVVNYKNIELLFEVLEEIANG</sequence>
<keyword evidence="2" id="KW-1185">Reference proteome</keyword>
<dbReference type="Proteomes" id="UP000269374">
    <property type="component" value="Chromosome"/>
</dbReference>
<organism evidence="1 2">
    <name type="scientific">Lactococcus allomyrinae</name>
    <dbReference type="NCBI Taxonomy" id="2419773"/>
    <lineage>
        <taxon>Bacteria</taxon>
        <taxon>Bacillati</taxon>
        <taxon>Bacillota</taxon>
        <taxon>Bacilli</taxon>
        <taxon>Lactobacillales</taxon>
        <taxon>Streptococcaceae</taxon>
        <taxon>Lactococcus</taxon>
    </lineage>
</organism>
<dbReference type="AlphaFoldDB" id="A0A387B888"/>
<gene>
    <name evidence="1" type="ORF">D7I46_02325</name>
</gene>
<reference evidence="1 2" key="1">
    <citation type="submission" date="2018-09" db="EMBL/GenBank/DDBJ databases">
        <title>Genome sequencing of strain 1JSPR-7.</title>
        <authorList>
            <person name="Heo J."/>
            <person name="Kim S.-J."/>
            <person name="Kwon S.-W."/>
        </authorList>
    </citation>
    <scope>NUCLEOTIDE SEQUENCE [LARGE SCALE GENOMIC DNA]</scope>
    <source>
        <strain evidence="1 2">1JSPR-7</strain>
    </source>
</reference>
<dbReference type="KEGG" id="lact:D7I46_02325"/>
<name>A0A387B888_9LACT</name>
<accession>A0A387B888</accession>
<proteinExistence type="predicted"/>
<evidence type="ECO:0000313" key="2">
    <source>
        <dbReference type="Proteomes" id="UP000269374"/>
    </source>
</evidence>
<dbReference type="RefSeq" id="WP_120771413.1">
    <property type="nucleotide sequence ID" value="NZ_CP032627.1"/>
</dbReference>
<dbReference type="EMBL" id="CP032627">
    <property type="protein sequence ID" value="AYG00025.1"/>
    <property type="molecule type" value="Genomic_DNA"/>
</dbReference>